<evidence type="ECO:0000256" key="4">
    <source>
        <dbReference type="NCBIfam" id="TIGR00652"/>
    </source>
</evidence>
<dbReference type="Gene3D" id="3.10.310.10">
    <property type="entry name" value="Diaminopimelate Epimerase, Chain A, domain 1"/>
    <property type="match status" value="2"/>
</dbReference>
<organism evidence="6 7">
    <name type="scientific">Halorussus aquaticus</name>
    <dbReference type="NCBI Taxonomy" id="2953748"/>
    <lineage>
        <taxon>Archaea</taxon>
        <taxon>Methanobacteriati</taxon>
        <taxon>Methanobacteriota</taxon>
        <taxon>Stenosarchaea group</taxon>
        <taxon>Halobacteria</taxon>
        <taxon>Halobacteriales</taxon>
        <taxon>Haladaptataceae</taxon>
        <taxon>Halorussus</taxon>
    </lineage>
</organism>
<dbReference type="Proteomes" id="UP001595945">
    <property type="component" value="Unassembled WGS sequence"/>
</dbReference>
<dbReference type="SUPFAM" id="SSF54506">
    <property type="entry name" value="Diaminopimelate epimerase-like"/>
    <property type="match status" value="2"/>
</dbReference>
<comment type="similarity">
    <text evidence="1 3">Belongs to the diaminopimelate epimerase family.</text>
</comment>
<keyword evidence="3" id="KW-0457">Lysine biosynthesis</keyword>
<feature type="binding site" evidence="3">
    <location>
        <position position="202"/>
    </location>
    <ligand>
        <name>substrate</name>
    </ligand>
</feature>
<keyword evidence="2 3" id="KW-0413">Isomerase</keyword>
<comment type="subcellular location">
    <subcellularLocation>
        <location evidence="3">Cytoplasm</location>
    </subcellularLocation>
</comment>
<dbReference type="PANTHER" id="PTHR31689:SF0">
    <property type="entry name" value="DIAMINOPIMELATE EPIMERASE"/>
    <property type="match status" value="1"/>
</dbReference>
<feature type="binding site" evidence="3">
    <location>
        <position position="77"/>
    </location>
    <ligand>
        <name>substrate</name>
    </ligand>
</feature>
<reference evidence="6 7" key="1">
    <citation type="journal article" date="2019" name="Int. J. Syst. Evol. Microbiol.">
        <title>The Global Catalogue of Microorganisms (GCM) 10K type strain sequencing project: providing services to taxonomists for standard genome sequencing and annotation.</title>
        <authorList>
            <consortium name="The Broad Institute Genomics Platform"/>
            <consortium name="The Broad Institute Genome Sequencing Center for Infectious Disease"/>
            <person name="Wu L."/>
            <person name="Ma J."/>
        </authorList>
    </citation>
    <scope>NUCLEOTIDE SEQUENCE [LARGE SCALE GENOMIC DNA]</scope>
    <source>
        <strain evidence="6 7">XZYJ18</strain>
    </source>
</reference>
<evidence type="ECO:0000256" key="1">
    <source>
        <dbReference type="ARBA" id="ARBA00010219"/>
    </source>
</evidence>
<keyword evidence="3" id="KW-0028">Amino-acid biosynthesis</keyword>
<name>A0ABD5Q0I4_9EURY</name>
<proteinExistence type="inferred from homology"/>
<evidence type="ECO:0000256" key="2">
    <source>
        <dbReference type="ARBA" id="ARBA00023235"/>
    </source>
</evidence>
<gene>
    <name evidence="3 6" type="primary">dapF</name>
    <name evidence="6" type="ORF">ACFO9K_08205</name>
</gene>
<comment type="function">
    <text evidence="3">Catalyzes the stereoinversion of LL-2,6-diaminopimelate (L,L-DAP) to meso-diaminopimelate (meso-DAP), a precursor of L-lysine.</text>
</comment>
<dbReference type="GO" id="GO:0009089">
    <property type="term" value="P:lysine biosynthetic process via diaminopimelate"/>
    <property type="evidence" value="ECO:0007669"/>
    <property type="project" value="UniProtKB-UniRule"/>
</dbReference>
<dbReference type="EC" id="5.1.1.7" evidence="3 4"/>
<dbReference type="PANTHER" id="PTHR31689">
    <property type="entry name" value="DIAMINOPIMELATE EPIMERASE, CHLOROPLASTIC"/>
    <property type="match status" value="1"/>
</dbReference>
<dbReference type="InterPro" id="IPR001653">
    <property type="entry name" value="DAP_epimerase_DapF"/>
</dbReference>
<dbReference type="RefSeq" id="WP_254266689.1">
    <property type="nucleotide sequence ID" value="NZ_CP100400.1"/>
</dbReference>
<evidence type="ECO:0000256" key="3">
    <source>
        <dbReference type="HAMAP-Rule" id="MF_00197"/>
    </source>
</evidence>
<feature type="region of interest" description="Disordered" evidence="5">
    <location>
        <begin position="265"/>
        <end position="296"/>
    </location>
</feature>
<comment type="subunit">
    <text evidence="3">Homodimer.</text>
</comment>
<dbReference type="GO" id="GO:0008837">
    <property type="term" value="F:diaminopimelate epimerase activity"/>
    <property type="evidence" value="ECO:0007669"/>
    <property type="project" value="UniProtKB-UniRule"/>
</dbReference>
<feature type="site" description="Could be important to modulate the pK values of the two catalytic cysteine residues" evidence="3">
    <location>
        <position position="220"/>
    </location>
</feature>
<accession>A0ABD5Q0I4</accession>
<feature type="binding site" evidence="3">
    <location>
        <begin position="220"/>
        <end position="221"/>
    </location>
    <ligand>
        <name>substrate</name>
    </ligand>
</feature>
<feature type="binding site" evidence="3">
    <location>
        <begin position="87"/>
        <end position="88"/>
    </location>
    <ligand>
        <name>substrate</name>
    </ligand>
</feature>
<feature type="binding site" evidence="3">
    <location>
        <position position="13"/>
    </location>
    <ligand>
        <name>substrate</name>
    </ligand>
</feature>
<protein>
    <recommendedName>
        <fullName evidence="3 4">Diaminopimelate epimerase</fullName>
        <shortName evidence="3">DAP epimerase</shortName>
        <ecNumber evidence="3 4">5.1.1.7</ecNumber>
    </recommendedName>
    <alternativeName>
        <fullName evidence="3">PLP-independent amino acid racemase</fullName>
    </alternativeName>
</protein>
<evidence type="ECO:0000313" key="7">
    <source>
        <dbReference type="Proteomes" id="UP001595945"/>
    </source>
</evidence>
<comment type="caution">
    <text evidence="3">Lacks conserved residue(s) required for the propagation of feature annotation.</text>
</comment>
<dbReference type="AlphaFoldDB" id="A0ABD5Q0I4"/>
<comment type="caution">
    <text evidence="6">The sequence shown here is derived from an EMBL/GenBank/DDBJ whole genome shotgun (WGS) entry which is preliminary data.</text>
</comment>
<feature type="site" description="Could be important to modulate the pK values of the two catalytic cysteine residues" evidence="3">
    <location>
        <position position="171"/>
    </location>
</feature>
<feature type="binding site" evidence="3">
    <location>
        <begin position="231"/>
        <end position="232"/>
    </location>
    <ligand>
        <name>substrate</name>
    </ligand>
</feature>
<dbReference type="HAMAP" id="MF_00197">
    <property type="entry name" value="DAP_epimerase"/>
    <property type="match status" value="1"/>
</dbReference>
<feature type="active site" description="Proton donor" evidence="3">
    <location>
        <position position="86"/>
    </location>
</feature>
<comment type="catalytic activity">
    <reaction evidence="3">
        <text>(2S,6S)-2,6-diaminopimelate = meso-2,6-diaminopimelate</text>
        <dbReference type="Rhea" id="RHEA:15393"/>
        <dbReference type="ChEBI" id="CHEBI:57609"/>
        <dbReference type="ChEBI" id="CHEBI:57791"/>
        <dbReference type="EC" id="5.1.1.7"/>
    </reaction>
</comment>
<keyword evidence="7" id="KW-1185">Reference proteome</keyword>
<comment type="pathway">
    <text evidence="3">Amino-acid biosynthesis; L-lysine biosynthesis via DAP pathway; DL-2,6-diaminopimelate from LL-2,6-diaminopimelate: step 1/1.</text>
</comment>
<dbReference type="Pfam" id="PF01678">
    <property type="entry name" value="DAP_epimerase"/>
    <property type="match status" value="2"/>
</dbReference>
<sequence length="296" mass="31142">MSIEYEKFHGTGNDFVVVDADEYVPDRAAFARKVCDRHDGVSVAGGSTDESVGADGTLFLALEPQFSPPRVVMTLVQPDGSTAAMCGNGARCAAKWAAERTGADAIMLDTQAGTRRAEIRGDEVTIEMGEPSFAPGDVPLASDREDPLIDADVAEAPEGMELTAVNTGVPHAVAFVEDVDDVDLDAVAPAIRHADVFPEGANVTFASERADGGFDQRTFERGVEGETRSCGTGAVAIGVAARRLGRTDEDPVSVFPPGGELEVGFRNGRATLTGPTEREFEGEVASTPEPRRVSEA</sequence>
<dbReference type="GeneID" id="73045074"/>
<dbReference type="NCBIfam" id="TIGR00652">
    <property type="entry name" value="DapF"/>
    <property type="match status" value="1"/>
</dbReference>
<dbReference type="EMBL" id="JBHSHT010000001">
    <property type="protein sequence ID" value="MFC4824244.1"/>
    <property type="molecule type" value="Genomic_DNA"/>
</dbReference>
<keyword evidence="3" id="KW-0963">Cytoplasm</keyword>
<evidence type="ECO:0000256" key="5">
    <source>
        <dbReference type="SAM" id="MobiDB-lite"/>
    </source>
</evidence>
<feature type="active site" description="Proton acceptor" evidence="3">
    <location>
        <position position="230"/>
    </location>
</feature>
<evidence type="ECO:0000313" key="6">
    <source>
        <dbReference type="EMBL" id="MFC4824244.1"/>
    </source>
</evidence>
<dbReference type="GO" id="GO:0005737">
    <property type="term" value="C:cytoplasm"/>
    <property type="evidence" value="ECO:0007669"/>
    <property type="project" value="UniProtKB-SubCell"/>
</dbReference>